<feature type="transmembrane region" description="Helical" evidence="13">
    <location>
        <begin position="49"/>
        <end position="68"/>
    </location>
</feature>
<evidence type="ECO:0000256" key="4">
    <source>
        <dbReference type="ARBA" id="ARBA00022475"/>
    </source>
</evidence>
<dbReference type="EMBL" id="JAAIVB010000026">
    <property type="protein sequence ID" value="NEX61066.1"/>
    <property type="molecule type" value="Genomic_DNA"/>
</dbReference>
<evidence type="ECO:0000256" key="13">
    <source>
        <dbReference type="SAM" id="Phobius"/>
    </source>
</evidence>
<reference evidence="15 16" key="1">
    <citation type="submission" date="2020-02" db="EMBL/GenBank/DDBJ databases">
        <authorList>
            <person name="Kim M.K."/>
        </authorList>
    </citation>
    <scope>NUCLEOTIDE SEQUENCE [LARGE SCALE GENOMIC DNA]</scope>
    <source>
        <strain evidence="15 16">17J57-3</strain>
    </source>
</reference>
<feature type="transmembrane region" description="Helical" evidence="13">
    <location>
        <begin position="144"/>
        <end position="164"/>
    </location>
</feature>
<evidence type="ECO:0000256" key="12">
    <source>
        <dbReference type="ARBA" id="ARBA00037975"/>
    </source>
</evidence>
<keyword evidence="9 13" id="KW-1133">Transmembrane helix</keyword>
<dbReference type="InterPro" id="IPR016174">
    <property type="entry name" value="Di-haem_cyt_TM"/>
</dbReference>
<evidence type="ECO:0000256" key="1">
    <source>
        <dbReference type="ARBA" id="ARBA00001970"/>
    </source>
</evidence>
<dbReference type="InterPro" id="IPR011577">
    <property type="entry name" value="Cyt_b561_bac/Ni-Hgenase"/>
</dbReference>
<feature type="domain" description="Cytochrome b561 bacterial/Ni-hydrogenase" evidence="14">
    <location>
        <begin position="8"/>
        <end position="177"/>
    </location>
</feature>
<evidence type="ECO:0000256" key="6">
    <source>
        <dbReference type="ARBA" id="ARBA00022692"/>
    </source>
</evidence>
<dbReference type="Gene3D" id="1.20.950.20">
    <property type="entry name" value="Transmembrane di-heme cytochromes, Chain C"/>
    <property type="match status" value="1"/>
</dbReference>
<evidence type="ECO:0000256" key="8">
    <source>
        <dbReference type="ARBA" id="ARBA00022982"/>
    </source>
</evidence>
<dbReference type="RefSeq" id="WP_163961903.1">
    <property type="nucleotide sequence ID" value="NZ_JAAIVB010000026.1"/>
</dbReference>
<feature type="transmembrane region" description="Helical" evidence="13">
    <location>
        <begin position="15"/>
        <end position="37"/>
    </location>
</feature>
<keyword evidence="7" id="KW-0479">Metal-binding</keyword>
<protein>
    <submittedName>
        <fullName evidence="15">Cytochrome b</fullName>
    </submittedName>
</protein>
<comment type="subcellular location">
    <subcellularLocation>
        <location evidence="2">Cell membrane</location>
        <topology evidence="2">Multi-pass membrane protein</topology>
    </subcellularLocation>
</comment>
<evidence type="ECO:0000256" key="2">
    <source>
        <dbReference type="ARBA" id="ARBA00004651"/>
    </source>
</evidence>
<dbReference type="Proteomes" id="UP000482155">
    <property type="component" value="Unassembled WGS sequence"/>
</dbReference>
<dbReference type="PANTHER" id="PTHR30529">
    <property type="entry name" value="CYTOCHROME B561"/>
    <property type="match status" value="1"/>
</dbReference>
<keyword evidence="5" id="KW-0349">Heme</keyword>
<organism evidence="15 16">
    <name type="scientific">Noviherbaspirillum galbum</name>
    <dbReference type="NCBI Taxonomy" id="2709383"/>
    <lineage>
        <taxon>Bacteria</taxon>
        <taxon>Pseudomonadati</taxon>
        <taxon>Pseudomonadota</taxon>
        <taxon>Betaproteobacteria</taxon>
        <taxon>Burkholderiales</taxon>
        <taxon>Oxalobacteraceae</taxon>
        <taxon>Noviherbaspirillum</taxon>
    </lineage>
</organism>
<evidence type="ECO:0000256" key="5">
    <source>
        <dbReference type="ARBA" id="ARBA00022617"/>
    </source>
</evidence>
<gene>
    <name evidence="15" type="ORF">G3574_08250</name>
</gene>
<evidence type="ECO:0000256" key="10">
    <source>
        <dbReference type="ARBA" id="ARBA00023004"/>
    </source>
</evidence>
<dbReference type="GO" id="GO:0046872">
    <property type="term" value="F:metal ion binding"/>
    <property type="evidence" value="ECO:0007669"/>
    <property type="project" value="UniProtKB-KW"/>
</dbReference>
<evidence type="ECO:0000256" key="3">
    <source>
        <dbReference type="ARBA" id="ARBA00022448"/>
    </source>
</evidence>
<keyword evidence="16" id="KW-1185">Reference proteome</keyword>
<evidence type="ECO:0000256" key="7">
    <source>
        <dbReference type="ARBA" id="ARBA00022723"/>
    </source>
</evidence>
<dbReference type="GO" id="GO:0009055">
    <property type="term" value="F:electron transfer activity"/>
    <property type="evidence" value="ECO:0007669"/>
    <property type="project" value="InterPro"/>
</dbReference>
<keyword evidence="10" id="KW-0408">Iron</keyword>
<dbReference type="GO" id="GO:0022904">
    <property type="term" value="P:respiratory electron transport chain"/>
    <property type="evidence" value="ECO:0007669"/>
    <property type="project" value="InterPro"/>
</dbReference>
<comment type="caution">
    <text evidence="15">The sequence shown here is derived from an EMBL/GenBank/DDBJ whole genome shotgun (WGS) entry which is preliminary data.</text>
</comment>
<evidence type="ECO:0000313" key="15">
    <source>
        <dbReference type="EMBL" id="NEX61066.1"/>
    </source>
</evidence>
<evidence type="ECO:0000256" key="9">
    <source>
        <dbReference type="ARBA" id="ARBA00022989"/>
    </source>
</evidence>
<dbReference type="PANTHER" id="PTHR30529:SF1">
    <property type="entry name" value="CYTOCHROME B561 HOMOLOG 2"/>
    <property type="match status" value="1"/>
</dbReference>
<evidence type="ECO:0000256" key="11">
    <source>
        <dbReference type="ARBA" id="ARBA00023136"/>
    </source>
</evidence>
<evidence type="ECO:0000313" key="16">
    <source>
        <dbReference type="Proteomes" id="UP000482155"/>
    </source>
</evidence>
<accession>A0A6B3SQN8</accession>
<keyword evidence="11 13" id="KW-0472">Membrane</keyword>
<dbReference type="AlphaFoldDB" id="A0A6B3SQN8"/>
<name>A0A6B3SQN8_9BURK</name>
<sequence length="178" mass="20021">MKPHPELHYSRPAIALHWIMAVLLTVLIAMGLFMVGLPKRTPAVGFYYNMHKSLGLVALALVVIRMAWRLHRAAPALETASPGSRIAARATHVMMYLLMLWVPACGFLATSFGKHPVSFFGYALPRLFAENAMLLALFRQLHMLFAWALLSLIAVHLLGVIWHVRLEGSRFIRRMLPA</sequence>
<keyword evidence="3" id="KW-0813">Transport</keyword>
<keyword evidence="8" id="KW-0249">Electron transport</keyword>
<feature type="transmembrane region" description="Helical" evidence="13">
    <location>
        <begin position="93"/>
        <end position="112"/>
    </location>
</feature>
<dbReference type="Pfam" id="PF01292">
    <property type="entry name" value="Ni_hydr_CYTB"/>
    <property type="match status" value="1"/>
</dbReference>
<dbReference type="GO" id="GO:0005886">
    <property type="term" value="C:plasma membrane"/>
    <property type="evidence" value="ECO:0007669"/>
    <property type="project" value="UniProtKB-SubCell"/>
</dbReference>
<comment type="cofactor">
    <cofactor evidence="1">
        <name>heme b</name>
        <dbReference type="ChEBI" id="CHEBI:60344"/>
    </cofactor>
</comment>
<proteinExistence type="inferred from homology"/>
<keyword evidence="6 13" id="KW-0812">Transmembrane</keyword>
<dbReference type="GO" id="GO:0020037">
    <property type="term" value="F:heme binding"/>
    <property type="evidence" value="ECO:0007669"/>
    <property type="project" value="TreeGrafter"/>
</dbReference>
<comment type="similarity">
    <text evidence="12">Belongs to the cytochrome b561 family.</text>
</comment>
<keyword evidence="4" id="KW-1003">Cell membrane</keyword>
<evidence type="ECO:0000259" key="14">
    <source>
        <dbReference type="Pfam" id="PF01292"/>
    </source>
</evidence>
<dbReference type="InterPro" id="IPR052168">
    <property type="entry name" value="Cytochrome_b561_oxidase"/>
</dbReference>
<dbReference type="SUPFAM" id="SSF81342">
    <property type="entry name" value="Transmembrane di-heme cytochromes"/>
    <property type="match status" value="1"/>
</dbReference>